<dbReference type="AlphaFoldDB" id="A0A4U0SSZ6"/>
<keyword evidence="1" id="KW-0723">Serine/threonine-protein kinase</keyword>
<dbReference type="RefSeq" id="WP_136722055.1">
    <property type="nucleotide sequence ID" value="NZ_SUMC01000003.1"/>
</dbReference>
<organism evidence="3 4">
    <name type="scientific">Actinacidiphila oryziradicis</name>
    <dbReference type="NCBI Taxonomy" id="2571141"/>
    <lineage>
        <taxon>Bacteria</taxon>
        <taxon>Bacillati</taxon>
        <taxon>Actinomycetota</taxon>
        <taxon>Actinomycetes</taxon>
        <taxon>Kitasatosporales</taxon>
        <taxon>Streptomycetaceae</taxon>
        <taxon>Actinacidiphila</taxon>
    </lineage>
</organism>
<dbReference type="SUPFAM" id="SSF55874">
    <property type="entry name" value="ATPase domain of HSP90 chaperone/DNA topoisomerase II/histidine kinase"/>
    <property type="match status" value="1"/>
</dbReference>
<name>A0A4U0SSZ6_9ACTN</name>
<dbReference type="GO" id="GO:0005524">
    <property type="term" value="F:ATP binding"/>
    <property type="evidence" value="ECO:0007669"/>
    <property type="project" value="UniProtKB-KW"/>
</dbReference>
<protein>
    <submittedName>
        <fullName evidence="3">ATP-binding protein</fullName>
    </submittedName>
</protein>
<sequence>MTSDPACSPGDVAPDSAGSHWLALTLQSGLGARGFAARALTGDLQEAGAARHFARCTLFDWDMGPLVEDAAVIVSELVTNAMRYGLGCPLSPPATSRPVWLGLLLQETTVLCAVSDPSPEIPVVKEPDYLAESGRGLHIIDSLSDAWGWTSPDHAGKTVWAEVGLPAPSLP</sequence>
<dbReference type="Pfam" id="PF13581">
    <property type="entry name" value="HATPase_c_2"/>
    <property type="match status" value="1"/>
</dbReference>
<gene>
    <name evidence="3" type="ORF">FCI23_04075</name>
</gene>
<evidence type="ECO:0000256" key="1">
    <source>
        <dbReference type="ARBA" id="ARBA00022527"/>
    </source>
</evidence>
<dbReference type="InterPro" id="IPR050267">
    <property type="entry name" value="Anti-sigma-factor_SerPK"/>
</dbReference>
<dbReference type="Gene3D" id="3.30.565.10">
    <property type="entry name" value="Histidine kinase-like ATPase, C-terminal domain"/>
    <property type="match status" value="1"/>
</dbReference>
<dbReference type="PANTHER" id="PTHR35526:SF3">
    <property type="entry name" value="ANTI-SIGMA-F FACTOR RSBW"/>
    <property type="match status" value="1"/>
</dbReference>
<dbReference type="EMBL" id="SUMC01000003">
    <property type="protein sequence ID" value="TKA12578.1"/>
    <property type="molecule type" value="Genomic_DNA"/>
</dbReference>
<proteinExistence type="predicted"/>
<keyword evidence="1" id="KW-0418">Kinase</keyword>
<evidence type="ECO:0000259" key="2">
    <source>
        <dbReference type="Pfam" id="PF13581"/>
    </source>
</evidence>
<dbReference type="GO" id="GO:0004674">
    <property type="term" value="F:protein serine/threonine kinase activity"/>
    <property type="evidence" value="ECO:0007669"/>
    <property type="project" value="UniProtKB-KW"/>
</dbReference>
<evidence type="ECO:0000313" key="4">
    <source>
        <dbReference type="Proteomes" id="UP000305778"/>
    </source>
</evidence>
<keyword evidence="1" id="KW-0808">Transferase</keyword>
<dbReference type="Proteomes" id="UP000305778">
    <property type="component" value="Unassembled WGS sequence"/>
</dbReference>
<dbReference type="OrthoDB" id="4327509at2"/>
<evidence type="ECO:0000313" key="3">
    <source>
        <dbReference type="EMBL" id="TKA12578.1"/>
    </source>
</evidence>
<comment type="caution">
    <text evidence="3">The sequence shown here is derived from an EMBL/GenBank/DDBJ whole genome shotgun (WGS) entry which is preliminary data.</text>
</comment>
<dbReference type="InterPro" id="IPR036890">
    <property type="entry name" value="HATPase_C_sf"/>
</dbReference>
<dbReference type="CDD" id="cd16936">
    <property type="entry name" value="HATPase_RsbW-like"/>
    <property type="match status" value="1"/>
</dbReference>
<keyword evidence="3" id="KW-0547">Nucleotide-binding</keyword>
<dbReference type="InterPro" id="IPR003594">
    <property type="entry name" value="HATPase_dom"/>
</dbReference>
<accession>A0A4U0SSZ6</accession>
<feature type="domain" description="Histidine kinase/HSP90-like ATPase" evidence="2">
    <location>
        <begin position="44"/>
        <end position="161"/>
    </location>
</feature>
<dbReference type="PANTHER" id="PTHR35526">
    <property type="entry name" value="ANTI-SIGMA-F FACTOR RSBW-RELATED"/>
    <property type="match status" value="1"/>
</dbReference>
<keyword evidence="4" id="KW-1185">Reference proteome</keyword>
<reference evidence="3 4" key="1">
    <citation type="submission" date="2019-04" db="EMBL/GenBank/DDBJ databases">
        <title>Streptomyces oryziradicis sp. nov., a novel actinomycete isolated from rhizosphere soil of rice (Oryza sativa L.).</title>
        <authorList>
            <person name="Li C."/>
        </authorList>
    </citation>
    <scope>NUCLEOTIDE SEQUENCE [LARGE SCALE GENOMIC DNA]</scope>
    <source>
        <strain evidence="3 4">NEAU-C40</strain>
    </source>
</reference>
<keyword evidence="3" id="KW-0067">ATP-binding</keyword>